<reference evidence="2" key="1">
    <citation type="submission" date="2017-02" db="EMBL/GenBank/DDBJ databases">
        <authorList>
            <person name="Varghese N."/>
            <person name="Submissions S."/>
        </authorList>
    </citation>
    <scope>NUCLEOTIDE SEQUENCE [LARGE SCALE GENOMIC DNA]</scope>
    <source>
        <strain evidence="2">DSM 22720</strain>
    </source>
</reference>
<gene>
    <name evidence="1" type="ORF">SAMN02745132_02635</name>
</gene>
<dbReference type="InterPro" id="IPR038188">
    <property type="entry name" value="TorS_sensor_sf"/>
</dbReference>
<name>A0A1T4UVN2_9GAMM</name>
<dbReference type="AlphaFoldDB" id="A0A1T4UVN2"/>
<evidence type="ECO:0000313" key="2">
    <source>
        <dbReference type="Proteomes" id="UP000190162"/>
    </source>
</evidence>
<proteinExistence type="predicted"/>
<dbReference type="Gene3D" id="1.20.58.920">
    <property type="match status" value="1"/>
</dbReference>
<protein>
    <submittedName>
        <fullName evidence="1">Uncharacterized protein</fullName>
    </submittedName>
</protein>
<evidence type="ECO:0000313" key="1">
    <source>
        <dbReference type="EMBL" id="SKA56752.1"/>
    </source>
</evidence>
<sequence>MANQHFLDKITKTTLADAQTSLNLSESVAQIAALAPYIATSARPYQVQKEKQLLEPRTAKLTRYTTQLTDPIYSLELSSRVKDVKEALQQLMSNVEQELYIREDLMAQQFSLDGLNKYPFGSAFVGAFTSNPTQLSQGWIEQVLSLYQNNTNGEQERNTILPVFAALARGNQLIKELHQQNAFLLASIRAQSDRMAEYVNNIVLTTIWRKTFSR</sequence>
<dbReference type="Proteomes" id="UP000190162">
    <property type="component" value="Unassembled WGS sequence"/>
</dbReference>
<dbReference type="EMBL" id="FUXU01000032">
    <property type="protein sequence ID" value="SKA56752.1"/>
    <property type="molecule type" value="Genomic_DNA"/>
</dbReference>
<dbReference type="RefSeq" id="WP_078752944.1">
    <property type="nucleotide sequence ID" value="NZ_FUXU01000032.1"/>
</dbReference>
<accession>A0A1T4UVN2</accession>
<organism evidence="1 2">
    <name type="scientific">Enterovibrio nigricans DSM 22720</name>
    <dbReference type="NCBI Taxonomy" id="1121868"/>
    <lineage>
        <taxon>Bacteria</taxon>
        <taxon>Pseudomonadati</taxon>
        <taxon>Pseudomonadota</taxon>
        <taxon>Gammaproteobacteria</taxon>
        <taxon>Vibrionales</taxon>
        <taxon>Vibrionaceae</taxon>
        <taxon>Enterovibrio</taxon>
    </lineage>
</organism>
<keyword evidence="2" id="KW-1185">Reference proteome</keyword>